<evidence type="ECO:0000313" key="3">
    <source>
        <dbReference type="EMBL" id="KTB43514.1"/>
    </source>
</evidence>
<keyword evidence="2" id="KW-0472">Membrane</keyword>
<feature type="compositionally biased region" description="Basic and acidic residues" evidence="1">
    <location>
        <begin position="130"/>
        <end position="147"/>
    </location>
</feature>
<comment type="caution">
    <text evidence="3">The sequence shown here is derived from an EMBL/GenBank/DDBJ whole genome shotgun (WGS) entry which is preliminary data.</text>
</comment>
<feature type="compositionally biased region" description="Low complexity" evidence="1">
    <location>
        <begin position="49"/>
        <end position="67"/>
    </location>
</feature>
<evidence type="ECO:0000256" key="1">
    <source>
        <dbReference type="SAM" id="MobiDB-lite"/>
    </source>
</evidence>
<keyword evidence="2" id="KW-1133">Transmembrane helix</keyword>
<feature type="transmembrane region" description="Helical" evidence="2">
    <location>
        <begin position="7"/>
        <end position="33"/>
    </location>
</feature>
<sequence length="238" mass="25944">MEPLRRLLITGVGILFALVGFFLSLVGCAVYFLRGPRPPPEDSAPVPLTKSVGTRSVGSSKSSASSAAPLPTSPNLDLTLTPEKPPTSDSAKPPPQPTLPNSHPIPSVTASLSDSPICSKRQNKWLHIHGSREPSDSGRSSLDEQMLRHSQTQSLSVKTLKKKRSFMNLRRVPSAPGSNPASASFRRRCKWMTKHSQPLDRPRTRPYEAPYFLPLPTASSPVRLATLLKELDLEASPR</sequence>
<dbReference type="Proteomes" id="UP000054988">
    <property type="component" value="Unassembled WGS sequence"/>
</dbReference>
<accession>A0A0W0G4N5</accession>
<proteinExistence type="predicted"/>
<keyword evidence="2" id="KW-0812">Transmembrane</keyword>
<feature type="region of interest" description="Disordered" evidence="1">
    <location>
        <begin position="39"/>
        <end position="160"/>
    </location>
</feature>
<organism evidence="3 4">
    <name type="scientific">Moniliophthora roreri</name>
    <name type="common">Frosty pod rot fungus</name>
    <name type="synonym">Monilia roreri</name>
    <dbReference type="NCBI Taxonomy" id="221103"/>
    <lineage>
        <taxon>Eukaryota</taxon>
        <taxon>Fungi</taxon>
        <taxon>Dikarya</taxon>
        <taxon>Basidiomycota</taxon>
        <taxon>Agaricomycotina</taxon>
        <taxon>Agaricomycetes</taxon>
        <taxon>Agaricomycetidae</taxon>
        <taxon>Agaricales</taxon>
        <taxon>Marasmiineae</taxon>
        <taxon>Marasmiaceae</taxon>
        <taxon>Moniliophthora</taxon>
    </lineage>
</organism>
<dbReference type="AlphaFoldDB" id="A0A0W0G4N5"/>
<feature type="compositionally biased region" description="Polar residues" evidence="1">
    <location>
        <begin position="148"/>
        <end position="157"/>
    </location>
</feature>
<dbReference type="EMBL" id="LATX01001149">
    <property type="protein sequence ID" value="KTB43514.1"/>
    <property type="molecule type" value="Genomic_DNA"/>
</dbReference>
<evidence type="ECO:0000256" key="2">
    <source>
        <dbReference type="SAM" id="Phobius"/>
    </source>
</evidence>
<evidence type="ECO:0000313" key="4">
    <source>
        <dbReference type="Proteomes" id="UP000054988"/>
    </source>
</evidence>
<reference evidence="3 4" key="1">
    <citation type="submission" date="2015-12" db="EMBL/GenBank/DDBJ databases">
        <title>Draft genome sequence of Moniliophthora roreri, the causal agent of frosty pod rot of cacao.</title>
        <authorList>
            <person name="Aime M.C."/>
            <person name="Diaz-Valderrama J.R."/>
            <person name="Kijpornyongpan T."/>
            <person name="Phillips-Mora W."/>
        </authorList>
    </citation>
    <scope>NUCLEOTIDE SEQUENCE [LARGE SCALE GENOMIC DNA]</scope>
    <source>
        <strain evidence="3 4">MCA 2952</strain>
    </source>
</reference>
<name>A0A0W0G4N5_MONRR</name>
<protein>
    <submittedName>
        <fullName evidence="3">Uncharacterized protein</fullName>
    </submittedName>
</protein>
<dbReference type="PROSITE" id="PS51257">
    <property type="entry name" value="PROKAR_LIPOPROTEIN"/>
    <property type="match status" value="1"/>
</dbReference>
<gene>
    <name evidence="3" type="ORF">WG66_3900</name>
</gene>